<reference evidence="4" key="1">
    <citation type="journal article" date="2019" name="bioRxiv">
        <title>The Genome of the Zebra Mussel, Dreissena polymorpha: A Resource for Invasive Species Research.</title>
        <authorList>
            <person name="McCartney M.A."/>
            <person name="Auch B."/>
            <person name="Kono T."/>
            <person name="Mallez S."/>
            <person name="Zhang Y."/>
            <person name="Obille A."/>
            <person name="Becker A."/>
            <person name="Abrahante J.E."/>
            <person name="Garbe J."/>
            <person name="Badalamenti J.P."/>
            <person name="Herman A."/>
            <person name="Mangelson H."/>
            <person name="Liachko I."/>
            <person name="Sullivan S."/>
            <person name="Sone E.D."/>
            <person name="Koren S."/>
            <person name="Silverstein K.A.T."/>
            <person name="Beckman K.B."/>
            <person name="Gohl D.M."/>
        </authorList>
    </citation>
    <scope>NUCLEOTIDE SEQUENCE</scope>
    <source>
        <strain evidence="4">Duluth1</strain>
        <tissue evidence="4">Whole animal</tissue>
    </source>
</reference>
<evidence type="ECO:0000259" key="3">
    <source>
        <dbReference type="Pfam" id="PF02932"/>
    </source>
</evidence>
<evidence type="ECO:0000256" key="2">
    <source>
        <dbReference type="SAM" id="Phobius"/>
    </source>
</evidence>
<dbReference type="InterPro" id="IPR006029">
    <property type="entry name" value="Neurotrans-gated_channel_TM"/>
</dbReference>
<reference evidence="4" key="2">
    <citation type="submission" date="2020-11" db="EMBL/GenBank/DDBJ databases">
        <authorList>
            <person name="McCartney M.A."/>
            <person name="Auch B."/>
            <person name="Kono T."/>
            <person name="Mallez S."/>
            <person name="Becker A."/>
            <person name="Gohl D.M."/>
            <person name="Silverstein K.A.T."/>
            <person name="Koren S."/>
            <person name="Bechman K.B."/>
            <person name="Herman A."/>
            <person name="Abrahante J.E."/>
            <person name="Garbe J."/>
        </authorList>
    </citation>
    <scope>NUCLEOTIDE SEQUENCE</scope>
    <source>
        <strain evidence="4">Duluth1</strain>
        <tissue evidence="4">Whole animal</tissue>
    </source>
</reference>
<feature type="transmembrane region" description="Helical" evidence="2">
    <location>
        <begin position="111"/>
        <end position="131"/>
    </location>
</feature>
<name>A0A9D4S447_DREPO</name>
<dbReference type="GO" id="GO:0016020">
    <property type="term" value="C:membrane"/>
    <property type="evidence" value="ECO:0007669"/>
    <property type="project" value="InterPro"/>
</dbReference>
<evidence type="ECO:0000313" key="5">
    <source>
        <dbReference type="Proteomes" id="UP000828390"/>
    </source>
</evidence>
<dbReference type="Proteomes" id="UP000828390">
    <property type="component" value="Unassembled WGS sequence"/>
</dbReference>
<dbReference type="InterPro" id="IPR006201">
    <property type="entry name" value="Neur_channel"/>
</dbReference>
<feature type="transmembrane region" description="Helical" evidence="2">
    <location>
        <begin position="46"/>
        <end position="71"/>
    </location>
</feature>
<organism evidence="4 5">
    <name type="scientific">Dreissena polymorpha</name>
    <name type="common">Zebra mussel</name>
    <name type="synonym">Mytilus polymorpha</name>
    <dbReference type="NCBI Taxonomy" id="45954"/>
    <lineage>
        <taxon>Eukaryota</taxon>
        <taxon>Metazoa</taxon>
        <taxon>Spiralia</taxon>
        <taxon>Lophotrochozoa</taxon>
        <taxon>Mollusca</taxon>
        <taxon>Bivalvia</taxon>
        <taxon>Autobranchia</taxon>
        <taxon>Heteroconchia</taxon>
        <taxon>Euheterodonta</taxon>
        <taxon>Imparidentia</taxon>
        <taxon>Neoheterodontei</taxon>
        <taxon>Myida</taxon>
        <taxon>Dreissenoidea</taxon>
        <taxon>Dreissenidae</taxon>
        <taxon>Dreissena</taxon>
    </lineage>
</organism>
<dbReference type="EMBL" id="JAIWYP010000001">
    <property type="protein sequence ID" value="KAH3889890.1"/>
    <property type="molecule type" value="Genomic_DNA"/>
</dbReference>
<dbReference type="Pfam" id="PF02932">
    <property type="entry name" value="Neur_chan_memb"/>
    <property type="match status" value="1"/>
</dbReference>
<feature type="domain" description="Neurotransmitter-gated ion-channel transmembrane" evidence="3">
    <location>
        <begin position="53"/>
        <end position="195"/>
    </location>
</feature>
<keyword evidence="2" id="KW-0812">Transmembrane</keyword>
<gene>
    <name evidence="4" type="ORF">DPMN_013957</name>
</gene>
<keyword evidence="2" id="KW-0472">Membrane</keyword>
<dbReference type="SUPFAM" id="SSF90112">
    <property type="entry name" value="Neurotransmitter-gated ion-channel transmembrane pore"/>
    <property type="match status" value="1"/>
</dbReference>
<evidence type="ECO:0000256" key="1">
    <source>
        <dbReference type="SAM" id="MobiDB-lite"/>
    </source>
</evidence>
<feature type="transmembrane region" description="Helical" evidence="2">
    <location>
        <begin position="221"/>
        <end position="241"/>
    </location>
</feature>
<dbReference type="InterPro" id="IPR038050">
    <property type="entry name" value="Neuro_actylchol_rec"/>
</dbReference>
<sequence>MNTLWLDLYEENGEWNLTETALVNYSRNVGGVLPGVRFTFFLTRKYSYYVLNLIIPFIVIALLGTFVFVLPVESGEKLGFALTILLSMSVVMSTVSEAIPPISTNTCKLSVYVLIVFIISAVETVVTVISCQTNERHEKGYVPGPIIQSIARSAAKVSFYRRPHKHGNENAENNTATPPKNKEAWVESGADTVKQDEKEPAINATMYTVQECAFIFDRVNFFIFMVVKLVLTISVFVVLQVDGSNQKFS</sequence>
<dbReference type="AlphaFoldDB" id="A0A9D4S447"/>
<dbReference type="GO" id="GO:0005216">
    <property type="term" value="F:monoatomic ion channel activity"/>
    <property type="evidence" value="ECO:0007669"/>
    <property type="project" value="InterPro"/>
</dbReference>
<feature type="region of interest" description="Disordered" evidence="1">
    <location>
        <begin position="164"/>
        <end position="183"/>
    </location>
</feature>
<dbReference type="GO" id="GO:0004888">
    <property type="term" value="F:transmembrane signaling receptor activity"/>
    <property type="evidence" value="ECO:0007669"/>
    <property type="project" value="InterPro"/>
</dbReference>
<keyword evidence="2" id="KW-1133">Transmembrane helix</keyword>
<evidence type="ECO:0000313" key="4">
    <source>
        <dbReference type="EMBL" id="KAH3889890.1"/>
    </source>
</evidence>
<dbReference type="PANTHER" id="PTHR18945">
    <property type="entry name" value="NEUROTRANSMITTER GATED ION CHANNEL"/>
    <property type="match status" value="1"/>
</dbReference>
<protein>
    <recommendedName>
        <fullName evidence="3">Neurotransmitter-gated ion-channel transmembrane domain-containing protein</fullName>
    </recommendedName>
</protein>
<dbReference type="CDD" id="cd19051">
    <property type="entry name" value="LGIC_TM_cation"/>
    <property type="match status" value="1"/>
</dbReference>
<keyword evidence="5" id="KW-1185">Reference proteome</keyword>
<comment type="caution">
    <text evidence="4">The sequence shown here is derived from an EMBL/GenBank/DDBJ whole genome shotgun (WGS) entry which is preliminary data.</text>
</comment>
<accession>A0A9D4S447</accession>
<proteinExistence type="predicted"/>
<dbReference type="InterPro" id="IPR036719">
    <property type="entry name" value="Neuro-gated_channel_TM_sf"/>
</dbReference>
<dbReference type="Gene3D" id="1.20.58.390">
    <property type="entry name" value="Neurotransmitter-gated ion-channel transmembrane domain"/>
    <property type="match status" value="1"/>
</dbReference>
<feature type="transmembrane region" description="Helical" evidence="2">
    <location>
        <begin position="78"/>
        <end position="99"/>
    </location>
</feature>